<reference evidence="8" key="2">
    <citation type="submission" date="2016-04" db="EMBL/GenBank/DDBJ databases">
        <title>First Complete Genome Sequence of a Subdivision 6 Acidobacterium.</title>
        <authorList>
            <person name="Huang S."/>
            <person name="Vieira S."/>
            <person name="Bunk B."/>
            <person name="Riedel T."/>
            <person name="Sproeer C."/>
            <person name="Overmann J."/>
        </authorList>
    </citation>
    <scope>NUCLEOTIDE SEQUENCE [LARGE SCALE GENOMIC DNA]</scope>
    <source>
        <strain evidence="8">DSM 100886 HEG_-6_39</strain>
    </source>
</reference>
<dbReference type="GO" id="GO:0008999">
    <property type="term" value="F:protein-N-terminal-alanine acetyltransferase activity"/>
    <property type="evidence" value="ECO:0007669"/>
    <property type="project" value="UniProtKB-EC"/>
</dbReference>
<evidence type="ECO:0000256" key="2">
    <source>
        <dbReference type="ARBA" id="ARBA00022490"/>
    </source>
</evidence>
<evidence type="ECO:0000256" key="5">
    <source>
        <dbReference type="RuleBase" id="RU363094"/>
    </source>
</evidence>
<dbReference type="PROSITE" id="PS51186">
    <property type="entry name" value="GNAT"/>
    <property type="match status" value="1"/>
</dbReference>
<sequence>MIAPVMIREAGAEACPAVATLESACFDVPWSITAVRSLLDDGLTRVWEARTSQATVGAAILRIVAGEGELLRIAVHPDLRRQGIGRVLLRAVLSAVADACPLGVYLEVRASNIAARHLYAREGFAENGRRKGYYDAPPEDAILMHWRPAAPAS</sequence>
<keyword evidence="4" id="KW-0012">Acyltransferase</keyword>
<keyword evidence="8" id="KW-1185">Reference proteome</keyword>
<dbReference type="Pfam" id="PF00583">
    <property type="entry name" value="Acetyltransf_1"/>
    <property type="match status" value="1"/>
</dbReference>
<organism evidence="7 8">
    <name type="scientific">Luteitalea pratensis</name>
    <dbReference type="NCBI Taxonomy" id="1855912"/>
    <lineage>
        <taxon>Bacteria</taxon>
        <taxon>Pseudomonadati</taxon>
        <taxon>Acidobacteriota</taxon>
        <taxon>Vicinamibacteria</taxon>
        <taxon>Vicinamibacterales</taxon>
        <taxon>Vicinamibacteraceae</taxon>
        <taxon>Luteitalea</taxon>
    </lineage>
</organism>
<dbReference type="EMBL" id="CP015136">
    <property type="protein sequence ID" value="AMY10310.1"/>
    <property type="molecule type" value="Genomic_DNA"/>
</dbReference>
<evidence type="ECO:0000256" key="1">
    <source>
        <dbReference type="ARBA" id="ARBA00005395"/>
    </source>
</evidence>
<evidence type="ECO:0000313" key="8">
    <source>
        <dbReference type="Proteomes" id="UP000076079"/>
    </source>
</evidence>
<gene>
    <name evidence="7" type="ORF">LuPra_03540</name>
</gene>
<dbReference type="InterPro" id="IPR000182">
    <property type="entry name" value="GNAT_dom"/>
</dbReference>
<dbReference type="Proteomes" id="UP000076079">
    <property type="component" value="Chromosome"/>
</dbReference>
<dbReference type="CDD" id="cd04301">
    <property type="entry name" value="NAT_SF"/>
    <property type="match status" value="1"/>
</dbReference>
<dbReference type="GO" id="GO:0005737">
    <property type="term" value="C:cytoplasm"/>
    <property type="evidence" value="ECO:0007669"/>
    <property type="project" value="UniProtKB-SubCell"/>
</dbReference>
<dbReference type="PANTHER" id="PTHR43420:SF44">
    <property type="entry name" value="ACETYLTRANSFERASE YPEA"/>
    <property type="match status" value="1"/>
</dbReference>
<dbReference type="InterPro" id="IPR050680">
    <property type="entry name" value="YpeA/RimI_acetyltransf"/>
</dbReference>
<feature type="domain" description="N-acetyltransferase" evidence="6">
    <location>
        <begin position="5"/>
        <end position="149"/>
    </location>
</feature>
<dbReference type="Gene3D" id="3.40.630.30">
    <property type="match status" value="1"/>
</dbReference>
<dbReference type="KEGG" id="abac:LuPra_03540"/>
<evidence type="ECO:0000256" key="3">
    <source>
        <dbReference type="ARBA" id="ARBA00022679"/>
    </source>
</evidence>
<keyword evidence="3 7" id="KW-0808">Transferase</keyword>
<dbReference type="InterPro" id="IPR016181">
    <property type="entry name" value="Acyl_CoA_acyltransferase"/>
</dbReference>
<proteinExistence type="inferred from homology"/>
<accession>A0A143PQB2</accession>
<evidence type="ECO:0000259" key="6">
    <source>
        <dbReference type="PROSITE" id="PS51186"/>
    </source>
</evidence>
<comment type="catalytic activity">
    <reaction evidence="5">
        <text>N-terminal L-alanyl-[ribosomal protein bS18] + acetyl-CoA = N-terminal N(alpha)-acetyl-L-alanyl-[ribosomal protein bS18] + CoA + H(+)</text>
        <dbReference type="Rhea" id="RHEA:43756"/>
        <dbReference type="Rhea" id="RHEA-COMP:10676"/>
        <dbReference type="Rhea" id="RHEA-COMP:10677"/>
        <dbReference type="ChEBI" id="CHEBI:15378"/>
        <dbReference type="ChEBI" id="CHEBI:57287"/>
        <dbReference type="ChEBI" id="CHEBI:57288"/>
        <dbReference type="ChEBI" id="CHEBI:64718"/>
        <dbReference type="ChEBI" id="CHEBI:83683"/>
        <dbReference type="EC" id="2.3.1.266"/>
    </reaction>
</comment>
<reference evidence="7 8" key="1">
    <citation type="journal article" date="2016" name="Genome Announc.">
        <title>First Complete Genome Sequence of a Subdivision 6 Acidobacterium Strain.</title>
        <authorList>
            <person name="Huang S."/>
            <person name="Vieira S."/>
            <person name="Bunk B."/>
            <person name="Riedel T."/>
            <person name="Sproer C."/>
            <person name="Overmann J."/>
        </authorList>
    </citation>
    <scope>NUCLEOTIDE SEQUENCE [LARGE SCALE GENOMIC DNA]</scope>
    <source>
        <strain evidence="8">DSM 100886 HEG_-6_39</strain>
    </source>
</reference>
<dbReference type="AlphaFoldDB" id="A0A143PQB2"/>
<comment type="function">
    <text evidence="5">Acetylates the N-terminal alanine of ribosomal protein bS18.</text>
</comment>
<comment type="similarity">
    <text evidence="1 5">Belongs to the acetyltransferase family. RimI subfamily.</text>
</comment>
<dbReference type="NCBIfam" id="TIGR01575">
    <property type="entry name" value="rimI"/>
    <property type="match status" value="1"/>
</dbReference>
<dbReference type="EC" id="2.3.1.266" evidence="5"/>
<evidence type="ECO:0000256" key="4">
    <source>
        <dbReference type="ARBA" id="ARBA00023315"/>
    </source>
</evidence>
<dbReference type="InterPro" id="IPR006464">
    <property type="entry name" value="AcTrfase_RimI/Ard1"/>
</dbReference>
<name>A0A143PQB2_LUTPR</name>
<comment type="subcellular location">
    <subcellularLocation>
        <location evidence="5">Cytoplasm</location>
    </subcellularLocation>
</comment>
<dbReference type="PANTHER" id="PTHR43420">
    <property type="entry name" value="ACETYLTRANSFERASE"/>
    <property type="match status" value="1"/>
</dbReference>
<protein>
    <recommendedName>
        <fullName evidence="5">[Ribosomal protein bS18]-alanine N-acetyltransferase</fullName>
        <ecNumber evidence="5">2.3.1.266</ecNumber>
    </recommendedName>
</protein>
<dbReference type="STRING" id="1855912.LuPra_03540"/>
<dbReference type="SUPFAM" id="SSF55729">
    <property type="entry name" value="Acyl-CoA N-acyltransferases (Nat)"/>
    <property type="match status" value="1"/>
</dbReference>
<evidence type="ECO:0000313" key="7">
    <source>
        <dbReference type="EMBL" id="AMY10310.1"/>
    </source>
</evidence>
<keyword evidence="2 5" id="KW-0963">Cytoplasm</keyword>